<feature type="region of interest" description="Disordered" evidence="1">
    <location>
        <begin position="1"/>
        <end position="22"/>
    </location>
</feature>
<reference evidence="2 3" key="1">
    <citation type="journal article" date="2015" name="Int. J. Syst. Evol. Microbiol.">
        <title>Mariniphaga sediminis sp. nov., isolated from coastal sediment.</title>
        <authorList>
            <person name="Wang F.Q."/>
            <person name="Shen Q.Y."/>
            <person name="Chen G.J."/>
            <person name="Du Z.J."/>
        </authorList>
    </citation>
    <scope>NUCLEOTIDE SEQUENCE [LARGE SCALE GENOMIC DNA]</scope>
    <source>
        <strain evidence="2 3">SY21</strain>
    </source>
</reference>
<evidence type="ECO:0000256" key="1">
    <source>
        <dbReference type="SAM" id="MobiDB-lite"/>
    </source>
</evidence>
<proteinExistence type="predicted"/>
<gene>
    <name evidence="2" type="ORF">D1164_05625</name>
</gene>
<evidence type="ECO:0000313" key="2">
    <source>
        <dbReference type="EMBL" id="RIH66384.1"/>
    </source>
</evidence>
<evidence type="ECO:0000313" key="3">
    <source>
        <dbReference type="Proteomes" id="UP000266441"/>
    </source>
</evidence>
<comment type="caution">
    <text evidence="2">The sequence shown here is derived from an EMBL/GenBank/DDBJ whole genome shotgun (WGS) entry which is preliminary data.</text>
</comment>
<sequence length="61" mass="6864">MAQKPVSGLSGKAPEKPVSIRIPNTTGNKRKYFITDVIIYNFDYINLEGFGNLQGLYLMKL</sequence>
<organism evidence="2 3">
    <name type="scientific">Mariniphaga sediminis</name>
    <dbReference type="NCBI Taxonomy" id="1628158"/>
    <lineage>
        <taxon>Bacteria</taxon>
        <taxon>Pseudomonadati</taxon>
        <taxon>Bacteroidota</taxon>
        <taxon>Bacteroidia</taxon>
        <taxon>Marinilabiliales</taxon>
        <taxon>Prolixibacteraceae</taxon>
        <taxon>Mariniphaga</taxon>
    </lineage>
</organism>
<dbReference type="AlphaFoldDB" id="A0A399D3C2"/>
<name>A0A399D3C2_9BACT</name>
<accession>A0A399D3C2</accession>
<protein>
    <submittedName>
        <fullName evidence="2">Uncharacterized protein</fullName>
    </submittedName>
</protein>
<dbReference type="Proteomes" id="UP000266441">
    <property type="component" value="Unassembled WGS sequence"/>
</dbReference>
<keyword evidence="3" id="KW-1185">Reference proteome</keyword>
<dbReference type="EMBL" id="QWET01000003">
    <property type="protein sequence ID" value="RIH66384.1"/>
    <property type="molecule type" value="Genomic_DNA"/>
</dbReference>